<evidence type="ECO:0000313" key="1">
    <source>
        <dbReference type="EMBL" id="EAR08419.1"/>
    </source>
</evidence>
<dbReference type="RefSeq" id="WP_008043690.1">
    <property type="nucleotide sequence ID" value="NZ_CH724150.1"/>
</dbReference>
<dbReference type="SUPFAM" id="SSF56596">
    <property type="entry name" value="Replication terminator protein (Tus)"/>
    <property type="match status" value="1"/>
</dbReference>
<dbReference type="GO" id="GO:0003677">
    <property type="term" value="F:DNA binding"/>
    <property type="evidence" value="ECO:0007669"/>
    <property type="project" value="InterPro"/>
</dbReference>
<reference evidence="1 2" key="1">
    <citation type="submission" date="2006-02" db="EMBL/GenBank/DDBJ databases">
        <authorList>
            <person name="Pinhassi J."/>
            <person name="Pedros-Alio C."/>
            <person name="Ferriera S."/>
            <person name="Johnson J."/>
            <person name="Kravitz S."/>
            <person name="Halpern A."/>
            <person name="Remington K."/>
            <person name="Beeson K."/>
            <person name="Tran B."/>
            <person name="Rogers Y.-H."/>
            <person name="Friedman R."/>
            <person name="Venter J.C."/>
        </authorList>
    </citation>
    <scope>NUCLEOTIDE SEQUENCE [LARGE SCALE GENOMIC DNA]</scope>
    <source>
        <strain evidence="1 2">MED297</strain>
    </source>
</reference>
<gene>
    <name evidence="1" type="ORF">MED297_16804</name>
</gene>
<dbReference type="InterPro" id="IPR036384">
    <property type="entry name" value="Tus_sf"/>
</dbReference>
<sequence length="291" mass="34228">MSDLIFDRFEKLRNSMTTFARSVENDNRPIWLADWHTEPAFGLEPVLTDLWYHEDQDGRETRLYPGIVSLNHEQVTFANEINRLKDEFRAEVTRIKEKDSHQWRDIQGKLARRYQRVNEQLQREGLNRLHLKQLFRHIPLIVQRPEKVGFSWYTSGRSIKKITRNEAYDLLCKLNTDATHIKIQLERLAGIPEQEPLARVQTQAPVLRANMVFPDKKRRSMNVSLPIMFPGEGRAALPDFNVPLPTPPAERTRLVRSDNRIDDEPFLPSVRVHRYTQKPSFNPFSSLKPRQ</sequence>
<organism evidence="1 2">
    <name type="scientific">Reinekea blandensis MED297</name>
    <dbReference type="NCBI Taxonomy" id="314283"/>
    <lineage>
        <taxon>Bacteria</taxon>
        <taxon>Pseudomonadati</taxon>
        <taxon>Pseudomonadota</taxon>
        <taxon>Gammaproteobacteria</taxon>
        <taxon>Oceanospirillales</taxon>
        <taxon>Saccharospirillaceae</taxon>
        <taxon>Reinekea</taxon>
    </lineage>
</organism>
<name>A4BHM1_9GAMM</name>
<dbReference type="STRING" id="314283.MED297_16804"/>
<dbReference type="EMBL" id="AAOE01000021">
    <property type="protein sequence ID" value="EAR08419.1"/>
    <property type="molecule type" value="Genomic_DNA"/>
</dbReference>
<accession>A4BHM1</accession>
<dbReference type="Gene3D" id="3.50.14.10">
    <property type="entry name" value="Replication terminator Tus, domain 1 superfamily/Replication terminator Tus"/>
    <property type="match status" value="1"/>
</dbReference>
<dbReference type="HOGENOM" id="CLU_979803_0_0_6"/>
<proteinExistence type="predicted"/>
<comment type="caution">
    <text evidence="1">The sequence shown here is derived from an EMBL/GenBank/DDBJ whole genome shotgun (WGS) entry which is preliminary data.</text>
</comment>
<dbReference type="GO" id="GO:0005737">
    <property type="term" value="C:cytoplasm"/>
    <property type="evidence" value="ECO:0007669"/>
    <property type="project" value="InterPro"/>
</dbReference>
<dbReference type="GO" id="GO:0006274">
    <property type="term" value="P:DNA replication termination"/>
    <property type="evidence" value="ECO:0007669"/>
    <property type="project" value="InterPro"/>
</dbReference>
<keyword evidence="2" id="KW-1185">Reference proteome</keyword>
<dbReference type="OrthoDB" id="6354133at2"/>
<dbReference type="AlphaFoldDB" id="A4BHM1"/>
<protein>
    <recommendedName>
        <fullName evidence="3">DNA replication terminus site-binding protein</fullName>
    </recommendedName>
</protein>
<evidence type="ECO:0008006" key="3">
    <source>
        <dbReference type="Google" id="ProtNLM"/>
    </source>
</evidence>
<dbReference type="InterPro" id="IPR036381">
    <property type="entry name" value="Tus_dom1"/>
</dbReference>
<evidence type="ECO:0000313" key="2">
    <source>
        <dbReference type="Proteomes" id="UP000005953"/>
    </source>
</evidence>
<dbReference type="Proteomes" id="UP000005953">
    <property type="component" value="Unassembled WGS sequence"/>
</dbReference>